<protein>
    <submittedName>
        <fullName evidence="2">Uncharacterized protein</fullName>
    </submittedName>
</protein>
<gene>
    <name evidence="2" type="primary">Contig4442.g4739</name>
    <name evidence="2" type="ORF">STYLEM_11369</name>
</gene>
<feature type="chain" id="PRO_5001729529" evidence="1">
    <location>
        <begin position="17"/>
        <end position="164"/>
    </location>
</feature>
<dbReference type="Proteomes" id="UP000039865">
    <property type="component" value="Unassembled WGS sequence"/>
</dbReference>
<accession>A0A078ALP8</accession>
<name>A0A078ALP8_STYLE</name>
<keyword evidence="3" id="KW-1185">Reference proteome</keyword>
<evidence type="ECO:0000313" key="3">
    <source>
        <dbReference type="Proteomes" id="UP000039865"/>
    </source>
</evidence>
<dbReference type="InParanoid" id="A0A078ALP8"/>
<dbReference type="EMBL" id="CCKQ01010819">
    <property type="protein sequence ID" value="CDW82337.1"/>
    <property type="molecule type" value="Genomic_DNA"/>
</dbReference>
<evidence type="ECO:0000313" key="2">
    <source>
        <dbReference type="EMBL" id="CDW82337.1"/>
    </source>
</evidence>
<feature type="signal peptide" evidence="1">
    <location>
        <begin position="1"/>
        <end position="16"/>
    </location>
</feature>
<proteinExistence type="predicted"/>
<reference evidence="2 3" key="1">
    <citation type="submission" date="2014-06" db="EMBL/GenBank/DDBJ databases">
        <authorList>
            <person name="Swart Estienne"/>
        </authorList>
    </citation>
    <scope>NUCLEOTIDE SEQUENCE [LARGE SCALE GENOMIC DNA]</scope>
    <source>
        <strain evidence="2 3">130c</strain>
    </source>
</reference>
<evidence type="ECO:0000256" key="1">
    <source>
        <dbReference type="SAM" id="SignalP"/>
    </source>
</evidence>
<organism evidence="2 3">
    <name type="scientific">Stylonychia lemnae</name>
    <name type="common">Ciliate</name>
    <dbReference type="NCBI Taxonomy" id="5949"/>
    <lineage>
        <taxon>Eukaryota</taxon>
        <taxon>Sar</taxon>
        <taxon>Alveolata</taxon>
        <taxon>Ciliophora</taxon>
        <taxon>Intramacronucleata</taxon>
        <taxon>Spirotrichea</taxon>
        <taxon>Stichotrichia</taxon>
        <taxon>Sporadotrichida</taxon>
        <taxon>Oxytrichidae</taxon>
        <taxon>Stylonychinae</taxon>
        <taxon>Stylonychia</taxon>
    </lineage>
</organism>
<sequence length="164" mass="18885">MQLAFVLLLLLNLSSAKIFAPYCGPKTRDIRFCEKDEDCRYSDEYCGTEQICQTQTSLYDMDPCKDFIYNPSDDDVRCAQVLCPENTYLRPLYIRGCKKDEDCAFSDEYCSLEKYCKVLVVLYVNNPCQNYLNTVEQTSDILCNQVMCPVGCYCERGACYMTPP</sequence>
<dbReference type="AlphaFoldDB" id="A0A078ALP8"/>
<keyword evidence="1" id="KW-0732">Signal</keyword>